<protein>
    <submittedName>
        <fullName evidence="1">Superfamily I DNA/RNA helicase</fullName>
    </submittedName>
</protein>
<organism evidence="1 2">
    <name type="scientific">Novosphingobium hassiacum</name>
    <dbReference type="NCBI Taxonomy" id="173676"/>
    <lineage>
        <taxon>Bacteria</taxon>
        <taxon>Pseudomonadati</taxon>
        <taxon>Pseudomonadota</taxon>
        <taxon>Alphaproteobacteria</taxon>
        <taxon>Sphingomonadales</taxon>
        <taxon>Sphingomonadaceae</taxon>
        <taxon>Novosphingobium</taxon>
    </lineage>
</organism>
<dbReference type="EMBL" id="JACICY010000019">
    <property type="protein sequence ID" value="MBB3862668.1"/>
    <property type="molecule type" value="Genomic_DNA"/>
</dbReference>
<dbReference type="RefSeq" id="WP_183615130.1">
    <property type="nucleotide sequence ID" value="NZ_JACICY010000019.1"/>
</dbReference>
<name>A0A7W6EXS5_9SPHN</name>
<evidence type="ECO:0000313" key="2">
    <source>
        <dbReference type="Proteomes" id="UP000562395"/>
    </source>
</evidence>
<dbReference type="AlphaFoldDB" id="A0A7W6EXS5"/>
<keyword evidence="1" id="KW-0067">ATP-binding</keyword>
<keyword evidence="1" id="KW-0547">Nucleotide-binding</keyword>
<proteinExistence type="predicted"/>
<keyword evidence="1" id="KW-0347">Helicase</keyword>
<dbReference type="Proteomes" id="UP000562395">
    <property type="component" value="Unassembled WGS sequence"/>
</dbReference>
<dbReference type="GO" id="GO:0004386">
    <property type="term" value="F:helicase activity"/>
    <property type="evidence" value="ECO:0007669"/>
    <property type="project" value="UniProtKB-KW"/>
</dbReference>
<dbReference type="SUPFAM" id="SSF52540">
    <property type="entry name" value="P-loop containing nucleoside triphosphate hydrolases"/>
    <property type="match status" value="1"/>
</dbReference>
<evidence type="ECO:0000313" key="1">
    <source>
        <dbReference type="EMBL" id="MBB3862668.1"/>
    </source>
</evidence>
<dbReference type="Gene3D" id="3.40.50.300">
    <property type="entry name" value="P-loop containing nucleotide triphosphate hydrolases"/>
    <property type="match status" value="2"/>
</dbReference>
<accession>A0A7W6EXS5</accession>
<dbReference type="InterPro" id="IPR027417">
    <property type="entry name" value="P-loop_NTPase"/>
</dbReference>
<keyword evidence="2" id="KW-1185">Reference proteome</keyword>
<reference evidence="1 2" key="1">
    <citation type="submission" date="2020-08" db="EMBL/GenBank/DDBJ databases">
        <title>Genomic Encyclopedia of Type Strains, Phase IV (KMG-IV): sequencing the most valuable type-strain genomes for metagenomic binning, comparative biology and taxonomic classification.</title>
        <authorList>
            <person name="Goeker M."/>
        </authorList>
    </citation>
    <scope>NUCLEOTIDE SEQUENCE [LARGE SCALE GENOMIC DNA]</scope>
    <source>
        <strain evidence="1 2">DSM 14552</strain>
    </source>
</reference>
<gene>
    <name evidence="1" type="ORF">GGQ88_003970</name>
</gene>
<sequence>MATNAKADELAKRVTRDQENAEIAVAAAISESGKSAQSLAPVGGLGGITEYDKARLGYEDARDASLAAITKQPFHAMVEVYTEVPGPNGKRIEQEQLWYCNTESSSNQVLTMNGAKVPVLSWTHPGVQYALTLNLGDYQDIRTLGYRLLSVEPMARARFDEVLPTISGVYQPGGAVRPLQTVAPKTGLKAVKLNMTPDQVHAFVSRMTGLMIVTGAPGSGKTTVAFQRIRFLFDQQDQREEGGRLVSYEPALTRVFLANDNLAEQAKVLLSQQLDIPVSVVRSVSDYIAEYLDQSWPYKHDARPRQRKLQPLELAARTAILGLSDHHDLGRLWEAYEAQIAERLSSGANTAWATNDADAREQLAVLAEALRVYSQKEGRTADPLRSQWRMTSVHLAIARQYDAARQAMSSRARERFDELFQQWLFHVYDPLAALAAYFGGRASEAAHRMRRGTGSRVDETSVLRSAIEEWEARGYGPEDRPWLAWLLRFALPEETEAQRRFREIPSAIAPAMIGPQRLTHVAIDEAQDLCVAEASLIGSLVDPDGALTVSADFRQIVSPVHGMKDAEAFKVGRSLRGKGVEQIYPFAKNMRQSRQIGRFLQGFYEVAFRERPTFEANTALDDKKPQLIIAPPQDHVLRIKQIVAVLRRSQAIESIALLQINEDEEAMMKLRAELTVAGVTLAEPWAASGEGLLTTSVERIKGLEFDACIIVGLEDVESAALNFTLNRAYVALSRPARRLALIASEFPSLLRKVDRGLFDVTQA</sequence>
<keyword evidence="1" id="KW-0378">Hydrolase</keyword>
<comment type="caution">
    <text evidence="1">The sequence shown here is derived from an EMBL/GenBank/DDBJ whole genome shotgun (WGS) entry which is preliminary data.</text>
</comment>